<keyword evidence="3" id="KW-1185">Reference proteome</keyword>
<reference evidence="2 3" key="1">
    <citation type="submission" date="2019-05" db="EMBL/GenBank/DDBJ databases">
        <title>Another draft genome of Portunus trituberculatus and its Hox gene families provides insights of decapod evolution.</title>
        <authorList>
            <person name="Jeong J.-H."/>
            <person name="Song I."/>
            <person name="Kim S."/>
            <person name="Choi T."/>
            <person name="Kim D."/>
            <person name="Ryu S."/>
            <person name="Kim W."/>
        </authorList>
    </citation>
    <scope>NUCLEOTIDE SEQUENCE [LARGE SCALE GENOMIC DNA]</scope>
    <source>
        <tissue evidence="2">Muscle</tissue>
    </source>
</reference>
<sequence>MRKEGGREGVSVESYRHAAVLSGGVSFRNTWLTGLSALRTSVECKVSSVLPEESQKVLLSEGILTFPCDFLSHEPVSKVNYAGPAWLHPPKSPNREKTQVRVNRPASSTRPAPAIGCFFPSLAGREAGGGAKA</sequence>
<comment type="caution">
    <text evidence="2">The sequence shown here is derived from an EMBL/GenBank/DDBJ whole genome shotgun (WGS) entry which is preliminary data.</text>
</comment>
<evidence type="ECO:0000313" key="3">
    <source>
        <dbReference type="Proteomes" id="UP000324222"/>
    </source>
</evidence>
<name>A0A5B7I578_PORTR</name>
<gene>
    <name evidence="2" type="ORF">E2C01_071551</name>
</gene>
<dbReference type="EMBL" id="VSRR010045005">
    <property type="protein sequence ID" value="MPC77106.1"/>
    <property type="molecule type" value="Genomic_DNA"/>
</dbReference>
<dbReference type="AlphaFoldDB" id="A0A5B7I578"/>
<protein>
    <submittedName>
        <fullName evidence="2">Uncharacterized protein</fullName>
    </submittedName>
</protein>
<evidence type="ECO:0000313" key="2">
    <source>
        <dbReference type="EMBL" id="MPC77106.1"/>
    </source>
</evidence>
<evidence type="ECO:0000256" key="1">
    <source>
        <dbReference type="SAM" id="MobiDB-lite"/>
    </source>
</evidence>
<accession>A0A5B7I578</accession>
<feature type="region of interest" description="Disordered" evidence="1">
    <location>
        <begin position="88"/>
        <end position="109"/>
    </location>
</feature>
<proteinExistence type="predicted"/>
<organism evidence="2 3">
    <name type="scientific">Portunus trituberculatus</name>
    <name type="common">Swimming crab</name>
    <name type="synonym">Neptunus trituberculatus</name>
    <dbReference type="NCBI Taxonomy" id="210409"/>
    <lineage>
        <taxon>Eukaryota</taxon>
        <taxon>Metazoa</taxon>
        <taxon>Ecdysozoa</taxon>
        <taxon>Arthropoda</taxon>
        <taxon>Crustacea</taxon>
        <taxon>Multicrustacea</taxon>
        <taxon>Malacostraca</taxon>
        <taxon>Eumalacostraca</taxon>
        <taxon>Eucarida</taxon>
        <taxon>Decapoda</taxon>
        <taxon>Pleocyemata</taxon>
        <taxon>Brachyura</taxon>
        <taxon>Eubrachyura</taxon>
        <taxon>Portunoidea</taxon>
        <taxon>Portunidae</taxon>
        <taxon>Portuninae</taxon>
        <taxon>Portunus</taxon>
    </lineage>
</organism>
<dbReference type="Proteomes" id="UP000324222">
    <property type="component" value="Unassembled WGS sequence"/>
</dbReference>